<gene>
    <name evidence="2" type="ORF">SAM40697_0297</name>
</gene>
<organism evidence="2 3">
    <name type="scientific">Streptomyces ambofaciens</name>
    <dbReference type="NCBI Taxonomy" id="1889"/>
    <lineage>
        <taxon>Bacteria</taxon>
        <taxon>Bacillati</taxon>
        <taxon>Actinomycetota</taxon>
        <taxon>Actinomycetes</taxon>
        <taxon>Kitasatosporales</taxon>
        <taxon>Streptomycetaceae</taxon>
        <taxon>Streptomyces</taxon>
    </lineage>
</organism>
<keyword evidence="3" id="KW-1185">Reference proteome</keyword>
<sequence>MQEPEAGRGVPWLHIGTVVGAVAAIGSLIFTGVATYYGAVVAQQQLEQSQEDSESKERNHATRVTYWEGTSFWADSKSRSVHLVNRSPDPVSHVQLYIQARWFDKELLLGFRELNLPPCKEMVYKATSLTAVLRNGENEVPLAGLKEWSAAFLTFADSAGEDWVRGVRFLEKGGYERILKALDGAAITGVVMSSAAPQVNDVEPCDAAS</sequence>
<evidence type="ECO:0008006" key="4">
    <source>
        <dbReference type="Google" id="ProtNLM"/>
    </source>
</evidence>
<feature type="transmembrane region" description="Helical" evidence="1">
    <location>
        <begin position="12"/>
        <end position="39"/>
    </location>
</feature>
<reference evidence="2 3" key="2">
    <citation type="journal article" date="2016" name="Genome Announc.">
        <title>Complete Genome Sequence of Streptomyces ambofaciens DSM 40697, a Paradigm for Genome Plasticity Studies.</title>
        <authorList>
            <person name="Thibessard A."/>
            <person name="Leblond P."/>
        </authorList>
    </citation>
    <scope>NUCLEOTIDE SEQUENCE [LARGE SCALE GENOMIC DNA]</scope>
    <source>
        <strain evidence="2 3">DSM 40697</strain>
    </source>
</reference>
<evidence type="ECO:0000313" key="3">
    <source>
        <dbReference type="Proteomes" id="UP000076720"/>
    </source>
</evidence>
<dbReference type="EMBL" id="CP012949">
    <property type="protein sequence ID" value="ANB04260.1"/>
    <property type="molecule type" value="Genomic_DNA"/>
</dbReference>
<evidence type="ECO:0000313" key="2">
    <source>
        <dbReference type="EMBL" id="ANB04260.1"/>
    </source>
</evidence>
<protein>
    <recommendedName>
        <fullName evidence="4">Secreted protein</fullName>
    </recommendedName>
</protein>
<keyword evidence="1" id="KW-0812">Transmembrane</keyword>
<evidence type="ECO:0000256" key="1">
    <source>
        <dbReference type="SAM" id="Phobius"/>
    </source>
</evidence>
<keyword evidence="1" id="KW-0472">Membrane</keyword>
<reference evidence="3" key="1">
    <citation type="submission" date="2015-10" db="EMBL/GenBank/DDBJ databases">
        <title>Complete genome sequence of Streptomyces ambofaciens DSM 40697.</title>
        <authorList>
            <person name="Thibessard A."/>
            <person name="Leblond P."/>
        </authorList>
    </citation>
    <scope>NUCLEOTIDE SEQUENCE [LARGE SCALE GENOMIC DNA]</scope>
    <source>
        <strain evidence="3">DSM 40697</strain>
    </source>
</reference>
<keyword evidence="1" id="KW-1133">Transmembrane helix</keyword>
<dbReference type="Proteomes" id="UP000076720">
    <property type="component" value="Chromosome"/>
</dbReference>
<proteinExistence type="predicted"/>
<name>A0ABN4NZ70_STRAM</name>
<accession>A0ABN4NZ70</accession>
<dbReference type="RefSeq" id="WP_063480980.1">
    <property type="nucleotide sequence ID" value="NZ_CP012949.1"/>
</dbReference>